<dbReference type="SUPFAM" id="SSF52317">
    <property type="entry name" value="Class I glutamine amidotransferase-like"/>
    <property type="match status" value="1"/>
</dbReference>
<dbReference type="Pfam" id="PF01965">
    <property type="entry name" value="DJ-1_PfpI"/>
    <property type="match status" value="1"/>
</dbReference>
<evidence type="ECO:0000259" key="2">
    <source>
        <dbReference type="Pfam" id="PF01965"/>
    </source>
</evidence>
<dbReference type="PANTHER" id="PTHR43130">
    <property type="entry name" value="ARAC-FAMILY TRANSCRIPTIONAL REGULATOR"/>
    <property type="match status" value="1"/>
</dbReference>
<feature type="region of interest" description="Disordered" evidence="1">
    <location>
        <begin position="183"/>
        <end position="240"/>
    </location>
</feature>
<dbReference type="InterPro" id="IPR052158">
    <property type="entry name" value="INH-QAR"/>
</dbReference>
<feature type="compositionally biased region" description="Low complexity" evidence="1">
    <location>
        <begin position="198"/>
        <end position="217"/>
    </location>
</feature>
<feature type="domain" description="DJ-1/PfpI" evidence="2">
    <location>
        <begin position="6"/>
        <end position="166"/>
    </location>
</feature>
<dbReference type="InterPro" id="IPR029062">
    <property type="entry name" value="Class_I_gatase-like"/>
</dbReference>
<dbReference type="AlphaFoldDB" id="A0A506QJM9"/>
<evidence type="ECO:0000313" key="4">
    <source>
        <dbReference type="Proteomes" id="UP000317747"/>
    </source>
</evidence>
<organism evidence="3 4">
    <name type="scientific">Pantoea deleyi</name>
    <dbReference type="NCBI Taxonomy" id="470932"/>
    <lineage>
        <taxon>Bacteria</taxon>
        <taxon>Pseudomonadati</taxon>
        <taxon>Pseudomonadota</taxon>
        <taxon>Gammaproteobacteria</taxon>
        <taxon>Enterobacterales</taxon>
        <taxon>Erwiniaceae</taxon>
        <taxon>Pantoea</taxon>
    </lineage>
</organism>
<proteinExistence type="predicted"/>
<accession>A0A506QJM9</accession>
<dbReference type="EMBL" id="VHJA01000037">
    <property type="protein sequence ID" value="TPV45605.1"/>
    <property type="molecule type" value="Genomic_DNA"/>
</dbReference>
<reference evidence="3 4" key="1">
    <citation type="submission" date="2019-06" db="EMBL/GenBank/DDBJ databases">
        <title>Taxogenomics and systematics of the genus Pantoea.</title>
        <authorList>
            <person name="Tambong J.T."/>
        </authorList>
    </citation>
    <scope>NUCLEOTIDE SEQUENCE [LARGE SCALE GENOMIC DNA]</scope>
    <source>
        <strain evidence="3 4">LMG 24200</strain>
    </source>
</reference>
<dbReference type="Proteomes" id="UP000317747">
    <property type="component" value="Unassembled WGS sequence"/>
</dbReference>
<evidence type="ECO:0000256" key="1">
    <source>
        <dbReference type="SAM" id="MobiDB-lite"/>
    </source>
</evidence>
<sequence length="240" mass="25680">MTPSLKIGLLLFPDVTQLDLTGPWEVFARTPGVECFLMWKDRHPVRSDRGLSIVPTMTFAACPPLDVICVPGGPGQIALMSDAVTLDFLRRQAEQAQWVTSVYTGSLVLGAAGLLQGYRATCHWGSLDQLALLGADPVSQRVVRDRNRITGAGVTSGIDFALTLVAEIAGEDTARAVQLQMEYDPEPPFSSGSPRTAPPQEVAQAQAQMAPFIATRRAATERAAARLQAQPRDPAGDGAE</sequence>
<dbReference type="CDD" id="cd03139">
    <property type="entry name" value="GATase1_PfpI_2"/>
    <property type="match status" value="1"/>
</dbReference>
<keyword evidence="4" id="KW-1185">Reference proteome</keyword>
<dbReference type="InterPro" id="IPR002818">
    <property type="entry name" value="DJ-1/PfpI"/>
</dbReference>
<dbReference type="GO" id="GO:0006355">
    <property type="term" value="P:regulation of DNA-templated transcription"/>
    <property type="evidence" value="ECO:0007669"/>
    <property type="project" value="TreeGrafter"/>
</dbReference>
<name>A0A506QJM9_9GAMM</name>
<gene>
    <name evidence="3" type="ORF">FJW01_04930</name>
</gene>
<dbReference type="Gene3D" id="3.40.50.880">
    <property type="match status" value="1"/>
</dbReference>
<protein>
    <submittedName>
        <fullName evidence="3">DJ-1/PfpI family protein</fullName>
    </submittedName>
</protein>
<dbReference type="OrthoDB" id="9803764at2"/>
<comment type="caution">
    <text evidence="3">The sequence shown here is derived from an EMBL/GenBank/DDBJ whole genome shotgun (WGS) entry which is preliminary data.</text>
</comment>
<dbReference type="PANTHER" id="PTHR43130:SF2">
    <property type="entry name" value="DJ-1_PFPI DOMAIN-CONTAINING PROTEIN"/>
    <property type="match status" value="1"/>
</dbReference>
<dbReference type="RefSeq" id="WP_128087011.1">
    <property type="nucleotide sequence ID" value="NZ_CP071407.1"/>
</dbReference>
<evidence type="ECO:0000313" key="3">
    <source>
        <dbReference type="EMBL" id="TPV45605.1"/>
    </source>
</evidence>